<feature type="chain" id="PRO_5046113496" evidence="1">
    <location>
        <begin position="23"/>
        <end position="150"/>
    </location>
</feature>
<dbReference type="InterPro" id="IPR046090">
    <property type="entry name" value="DUF6108"/>
</dbReference>
<dbReference type="Pfam" id="PF19603">
    <property type="entry name" value="DUF6108"/>
    <property type="match status" value="1"/>
</dbReference>
<evidence type="ECO:0000313" key="2">
    <source>
        <dbReference type="EMBL" id="MCP9612196.1"/>
    </source>
</evidence>
<protein>
    <submittedName>
        <fullName evidence="2">DUF6108 family protein</fullName>
    </submittedName>
</protein>
<dbReference type="RefSeq" id="WP_255027458.1">
    <property type="nucleotide sequence ID" value="NZ_JANDHW010000007.1"/>
</dbReference>
<name>A0ABT1MIE9_9BACT</name>
<proteinExistence type="predicted"/>
<reference evidence="2 3" key="1">
    <citation type="submission" date="2022-07" db="EMBL/GenBank/DDBJ databases">
        <title>Fecal culturing of patients with breast cancer.</title>
        <authorList>
            <person name="Teng N.M.Y."/>
            <person name="Kiu R."/>
            <person name="Evans R."/>
            <person name="Baker D.J."/>
            <person name="Zenner C."/>
            <person name="Robinson S.D."/>
            <person name="Hall L.J."/>
        </authorList>
    </citation>
    <scope>NUCLEOTIDE SEQUENCE [LARGE SCALE GENOMIC DNA]</scope>
    <source>
        <strain evidence="2 3">LH1063</strain>
    </source>
</reference>
<keyword evidence="1" id="KW-0732">Signal</keyword>
<organism evidence="2 3">
    <name type="scientific">Coprobacter tertius</name>
    <dbReference type="NCBI Taxonomy" id="2944915"/>
    <lineage>
        <taxon>Bacteria</taxon>
        <taxon>Pseudomonadati</taxon>
        <taxon>Bacteroidota</taxon>
        <taxon>Bacteroidia</taxon>
        <taxon>Bacteroidales</taxon>
        <taxon>Barnesiellaceae</taxon>
        <taxon>Coprobacter</taxon>
    </lineage>
</organism>
<dbReference type="Proteomes" id="UP001205603">
    <property type="component" value="Unassembled WGS sequence"/>
</dbReference>
<evidence type="ECO:0000256" key="1">
    <source>
        <dbReference type="SAM" id="SignalP"/>
    </source>
</evidence>
<sequence>MKKIFILILYFLCLAINSGAQKGLNVSTLFSGEYNKNSNAVVVIMKGRELESYKLSFFHSISVKNSEYDVAKFEKAVLADGKNAVNSKVIKNGNKVLAAYYQLPPALNSDKDANRFILFHKENSGNATIIYLEGKTDLDALIKIFINKKK</sequence>
<accession>A0ABT1MIE9</accession>
<feature type="signal peptide" evidence="1">
    <location>
        <begin position="1"/>
        <end position="22"/>
    </location>
</feature>
<comment type="caution">
    <text evidence="2">The sequence shown here is derived from an EMBL/GenBank/DDBJ whole genome shotgun (WGS) entry which is preliminary data.</text>
</comment>
<keyword evidence="3" id="KW-1185">Reference proteome</keyword>
<dbReference type="EMBL" id="JANDHW010000007">
    <property type="protein sequence ID" value="MCP9612196.1"/>
    <property type="molecule type" value="Genomic_DNA"/>
</dbReference>
<evidence type="ECO:0000313" key="3">
    <source>
        <dbReference type="Proteomes" id="UP001205603"/>
    </source>
</evidence>
<gene>
    <name evidence="2" type="ORF">NMU02_08840</name>
</gene>